<accession>A0A1J5P458</accession>
<dbReference type="EMBL" id="MLJW01006978">
    <property type="protein sequence ID" value="OIQ65898.1"/>
    <property type="molecule type" value="Genomic_DNA"/>
</dbReference>
<evidence type="ECO:0000256" key="1">
    <source>
        <dbReference type="SAM" id="MobiDB-lite"/>
    </source>
</evidence>
<sequence length="128" mass="13950">MLAHRGLQNLGRQGQKRLANRAHQHNGVFDKARDLGQQPGVGDNLQPLRKGLRGGVVPDLRLALSAVENDKRTFEFRRVVVERGDSETAGRHEAVALGHVAGLDTVNIDGHNLAVEDAQDTLQRPDPA</sequence>
<proteinExistence type="predicted"/>
<gene>
    <name evidence="2" type="ORF">GALL_525390</name>
</gene>
<comment type="caution">
    <text evidence="2">The sequence shown here is derived from an EMBL/GenBank/DDBJ whole genome shotgun (WGS) entry which is preliminary data.</text>
</comment>
<feature type="region of interest" description="Disordered" evidence="1">
    <location>
        <begin position="30"/>
        <end position="50"/>
    </location>
</feature>
<reference evidence="2" key="1">
    <citation type="submission" date="2016-10" db="EMBL/GenBank/DDBJ databases">
        <title>Sequence of Gallionella enrichment culture.</title>
        <authorList>
            <person name="Poehlein A."/>
            <person name="Muehling M."/>
            <person name="Daniel R."/>
        </authorList>
    </citation>
    <scope>NUCLEOTIDE SEQUENCE</scope>
</reference>
<organism evidence="2">
    <name type="scientific">mine drainage metagenome</name>
    <dbReference type="NCBI Taxonomy" id="410659"/>
    <lineage>
        <taxon>unclassified sequences</taxon>
        <taxon>metagenomes</taxon>
        <taxon>ecological metagenomes</taxon>
    </lineage>
</organism>
<dbReference type="AlphaFoldDB" id="A0A1J5P458"/>
<name>A0A1J5P458_9ZZZZ</name>
<protein>
    <submittedName>
        <fullName evidence="2">Uncharacterized protein</fullName>
    </submittedName>
</protein>
<evidence type="ECO:0000313" key="2">
    <source>
        <dbReference type="EMBL" id="OIQ65898.1"/>
    </source>
</evidence>